<accession>A0A3N4LJS9</accession>
<dbReference type="FunCoup" id="A0A3N4LJS9">
    <property type="interactions" value="68"/>
</dbReference>
<dbReference type="PANTHER" id="PTHR21221:SF1">
    <property type="entry name" value="UREIDOGLYCOLATE LYASE"/>
    <property type="match status" value="1"/>
</dbReference>
<dbReference type="SUPFAM" id="SSF51182">
    <property type="entry name" value="RmlC-like cupins"/>
    <property type="match status" value="1"/>
</dbReference>
<evidence type="ECO:0000256" key="3">
    <source>
        <dbReference type="ARBA" id="ARBA00023239"/>
    </source>
</evidence>
<name>A0A3N4LJS9_9PEZI</name>
<gene>
    <name evidence="5" type="ORF">L211DRAFT_790315</name>
</gene>
<organism evidence="5 6">
    <name type="scientific">Terfezia boudieri ATCC MYA-4762</name>
    <dbReference type="NCBI Taxonomy" id="1051890"/>
    <lineage>
        <taxon>Eukaryota</taxon>
        <taxon>Fungi</taxon>
        <taxon>Dikarya</taxon>
        <taxon>Ascomycota</taxon>
        <taxon>Pezizomycotina</taxon>
        <taxon>Pezizomycetes</taxon>
        <taxon>Pezizales</taxon>
        <taxon>Pezizaceae</taxon>
        <taxon>Terfezia</taxon>
    </lineage>
</organism>
<dbReference type="GO" id="GO:0004848">
    <property type="term" value="F:ureidoglycolate hydrolase activity"/>
    <property type="evidence" value="ECO:0007669"/>
    <property type="project" value="InterPro"/>
</dbReference>
<proteinExistence type="predicted"/>
<dbReference type="GO" id="GO:0050385">
    <property type="term" value="F:ureidoglycolate lyase activity"/>
    <property type="evidence" value="ECO:0007669"/>
    <property type="project" value="UniProtKB-EC"/>
</dbReference>
<dbReference type="InterPro" id="IPR024060">
    <property type="entry name" value="Ureidoglycolate_lyase_dom_sf"/>
</dbReference>
<evidence type="ECO:0000256" key="1">
    <source>
        <dbReference type="ARBA" id="ARBA00011738"/>
    </source>
</evidence>
<dbReference type="Gene3D" id="2.60.120.480">
    <property type="entry name" value="Ureidoglycolate hydrolase"/>
    <property type="match status" value="1"/>
</dbReference>
<comment type="catalytic activity">
    <reaction evidence="4">
        <text>(S)-ureidoglycolate = urea + glyoxylate</text>
        <dbReference type="Rhea" id="RHEA:11304"/>
        <dbReference type="ChEBI" id="CHEBI:16199"/>
        <dbReference type="ChEBI" id="CHEBI:36655"/>
        <dbReference type="ChEBI" id="CHEBI:57296"/>
        <dbReference type="EC" id="4.3.2.3"/>
    </reaction>
</comment>
<dbReference type="GO" id="GO:0006144">
    <property type="term" value="P:purine nucleobase metabolic process"/>
    <property type="evidence" value="ECO:0007669"/>
    <property type="project" value="UniProtKB-KW"/>
</dbReference>
<protein>
    <submittedName>
        <fullName evidence="5">Ureidoglycolate hydrolase</fullName>
    </submittedName>
</protein>
<dbReference type="Pfam" id="PF04115">
    <property type="entry name" value="Ureidogly_lyase"/>
    <property type="match status" value="1"/>
</dbReference>
<dbReference type="Proteomes" id="UP000267821">
    <property type="component" value="Unassembled WGS sequence"/>
</dbReference>
<dbReference type="CDD" id="cd20298">
    <property type="entry name" value="cupin_UAH"/>
    <property type="match status" value="1"/>
</dbReference>
<evidence type="ECO:0000313" key="5">
    <source>
        <dbReference type="EMBL" id="RPB21662.1"/>
    </source>
</evidence>
<keyword evidence="3" id="KW-0456">Lyase</keyword>
<sequence>MSPPTIYPPRTITVCAAPLTPSDFGPFGTVIQVPGTASATVNQGTAQKHTCITPFTDTYPITAPRAAANVNLFLCKPRSLLPLDAVAADDVSSGIFKVKILERHPYTTQSFIPLGLPAPTRESPSPSKFLVIVAPTLSKPGGPPDLQGLRAFVAHGNQGVTYGAGTWHAPMVVLGEREVVFVVLVHENGVESDDCQEVIVGGKGVDVEVRQGMGSGEYGLWGGEAKAKL</sequence>
<dbReference type="GO" id="GO:0000256">
    <property type="term" value="P:allantoin catabolic process"/>
    <property type="evidence" value="ECO:0007669"/>
    <property type="project" value="InterPro"/>
</dbReference>
<evidence type="ECO:0000313" key="6">
    <source>
        <dbReference type="Proteomes" id="UP000267821"/>
    </source>
</evidence>
<reference evidence="5 6" key="1">
    <citation type="journal article" date="2018" name="Nat. Ecol. Evol.">
        <title>Pezizomycetes genomes reveal the molecular basis of ectomycorrhizal truffle lifestyle.</title>
        <authorList>
            <person name="Murat C."/>
            <person name="Payen T."/>
            <person name="Noel B."/>
            <person name="Kuo A."/>
            <person name="Morin E."/>
            <person name="Chen J."/>
            <person name="Kohler A."/>
            <person name="Krizsan K."/>
            <person name="Balestrini R."/>
            <person name="Da Silva C."/>
            <person name="Montanini B."/>
            <person name="Hainaut M."/>
            <person name="Levati E."/>
            <person name="Barry K.W."/>
            <person name="Belfiori B."/>
            <person name="Cichocki N."/>
            <person name="Clum A."/>
            <person name="Dockter R.B."/>
            <person name="Fauchery L."/>
            <person name="Guy J."/>
            <person name="Iotti M."/>
            <person name="Le Tacon F."/>
            <person name="Lindquist E.A."/>
            <person name="Lipzen A."/>
            <person name="Malagnac F."/>
            <person name="Mello A."/>
            <person name="Molinier V."/>
            <person name="Miyauchi S."/>
            <person name="Poulain J."/>
            <person name="Riccioni C."/>
            <person name="Rubini A."/>
            <person name="Sitrit Y."/>
            <person name="Splivallo R."/>
            <person name="Traeger S."/>
            <person name="Wang M."/>
            <person name="Zifcakova L."/>
            <person name="Wipf D."/>
            <person name="Zambonelli A."/>
            <person name="Paolocci F."/>
            <person name="Nowrousian M."/>
            <person name="Ottonello S."/>
            <person name="Baldrian P."/>
            <person name="Spatafora J.W."/>
            <person name="Henrissat B."/>
            <person name="Nagy L.G."/>
            <person name="Aury J.M."/>
            <person name="Wincker P."/>
            <person name="Grigoriev I.V."/>
            <person name="Bonfante P."/>
            <person name="Martin F.M."/>
        </authorList>
    </citation>
    <scope>NUCLEOTIDE SEQUENCE [LARGE SCALE GENOMIC DNA]</scope>
    <source>
        <strain evidence="5 6">ATCC MYA-4762</strain>
    </source>
</reference>
<keyword evidence="2" id="KW-0659">Purine metabolism</keyword>
<dbReference type="InterPro" id="IPR047233">
    <property type="entry name" value="UAH_cupin"/>
</dbReference>
<dbReference type="InterPro" id="IPR007247">
    <property type="entry name" value="Ureidogly_lyase"/>
</dbReference>
<comment type="subunit">
    <text evidence="1">Homodimer.</text>
</comment>
<dbReference type="OrthoDB" id="10266039at2759"/>
<dbReference type="InParanoid" id="A0A3N4LJS9"/>
<dbReference type="AlphaFoldDB" id="A0A3N4LJS9"/>
<dbReference type="EMBL" id="ML121558">
    <property type="protein sequence ID" value="RPB21662.1"/>
    <property type="molecule type" value="Genomic_DNA"/>
</dbReference>
<evidence type="ECO:0000256" key="4">
    <source>
        <dbReference type="ARBA" id="ARBA00047684"/>
    </source>
</evidence>
<dbReference type="InterPro" id="IPR011051">
    <property type="entry name" value="RmlC_Cupin_sf"/>
</dbReference>
<dbReference type="PANTHER" id="PTHR21221">
    <property type="entry name" value="UREIDOGLYCOLATE HYDROLASE"/>
    <property type="match status" value="1"/>
</dbReference>
<dbReference type="STRING" id="1051890.A0A3N4LJS9"/>
<keyword evidence="5" id="KW-0378">Hydrolase</keyword>
<evidence type="ECO:0000256" key="2">
    <source>
        <dbReference type="ARBA" id="ARBA00022631"/>
    </source>
</evidence>
<keyword evidence="6" id="KW-1185">Reference proteome</keyword>